<evidence type="ECO:0000256" key="2">
    <source>
        <dbReference type="ARBA" id="ARBA00020786"/>
    </source>
</evidence>
<evidence type="ECO:0000256" key="1">
    <source>
        <dbReference type="ARBA" id="ARBA00009763"/>
    </source>
</evidence>
<feature type="domain" description="EF-hand" evidence="9">
    <location>
        <begin position="168"/>
        <end position="203"/>
    </location>
</feature>
<dbReference type="InterPro" id="IPR050230">
    <property type="entry name" value="CALM/Myosin/TropC-like"/>
</dbReference>
<protein>
    <recommendedName>
        <fullName evidence="2">Calmodulin</fullName>
    </recommendedName>
</protein>
<comment type="similarity">
    <text evidence="1">Belongs to the calmodulin family.</text>
</comment>
<evidence type="ECO:0000256" key="6">
    <source>
        <dbReference type="ARBA" id="ARBA00022837"/>
    </source>
</evidence>
<dbReference type="Gene3D" id="1.10.238.10">
    <property type="entry name" value="EF-hand"/>
    <property type="match status" value="3"/>
</dbReference>
<keyword evidence="5" id="KW-0677">Repeat</keyword>
<dbReference type="PROSITE" id="PS00018">
    <property type="entry name" value="EF_HAND_1"/>
    <property type="match status" value="4"/>
</dbReference>
<feature type="region of interest" description="Disordered" evidence="8">
    <location>
        <begin position="116"/>
        <end position="139"/>
    </location>
</feature>
<dbReference type="AlphaFoldDB" id="A0A8C2PNJ4"/>
<accession>A0A8C2PNJ4</accession>
<dbReference type="PANTHER" id="PTHR23048">
    <property type="entry name" value="MYOSIN LIGHT CHAIN 1, 3"/>
    <property type="match status" value="1"/>
</dbReference>
<feature type="domain" description="EF-hand" evidence="9">
    <location>
        <begin position="204"/>
        <end position="239"/>
    </location>
</feature>
<evidence type="ECO:0000259" key="9">
    <source>
        <dbReference type="PROSITE" id="PS50222"/>
    </source>
</evidence>
<keyword evidence="3" id="KW-0488">Methylation</keyword>
<comment type="function">
    <text evidence="7">Calmodulin acts as part of a calcium signal transduction pathway by mediating the control of a large number of enzymes, ion channels, aquaporins and other proteins through calcium-binding. Calcium-binding is required for the activation of calmodulin. Among the enzymes to be stimulated by the calmodulin-calcium complex are a number of protein kinases, such as myosin light-chain kinases and calmodulin-dependent protein kinase type II (CaMK2), and phosphatases.</text>
</comment>
<dbReference type="GO" id="GO:0005509">
    <property type="term" value="F:calcium ion binding"/>
    <property type="evidence" value="ECO:0007669"/>
    <property type="project" value="InterPro"/>
</dbReference>
<dbReference type="FunFam" id="1.10.238.10:FF:000527">
    <property type="entry name" value="Calmodulin-3"/>
    <property type="match status" value="1"/>
</dbReference>
<feature type="domain" description="EF-hand" evidence="9">
    <location>
        <begin position="241"/>
        <end position="276"/>
    </location>
</feature>
<evidence type="ECO:0000256" key="5">
    <source>
        <dbReference type="ARBA" id="ARBA00022737"/>
    </source>
</evidence>
<sequence length="309" mass="35131">MPPKRPVIYPEEDSVSLSMVYDLLDQQQFFYKELIELQERNYKSFLQMLVDSTNSRIDSVVRDVQDLKNCLQHCRTELGDVRRQGAQNAKRAECLAEGLVMVREAVDGLTSLKSPTAEVKPRKAPVKMDRQDVKKTDGWSNEPKAKRLVADLTDIQFDGIKADQLTEEQIAEFKEAFSLFDKDGDGTITTKELGTVMRSLGQNPTEAELQDMINEVDADGNGTIDFPEFLTMMARKMKDTDSEEEIREAFRVFDKDGNGYISAAELRHVMTNLGEKLTDEEVDEMIREADIDGDGQVNYEEFVQMMTAK</sequence>
<dbReference type="CDD" id="cd00051">
    <property type="entry name" value="EFh"/>
    <property type="match status" value="2"/>
</dbReference>
<dbReference type="PANTHER" id="PTHR23048:SF0">
    <property type="entry name" value="CALMODULIN LIKE 3"/>
    <property type="match status" value="1"/>
</dbReference>
<dbReference type="SMART" id="SM00054">
    <property type="entry name" value="EFh"/>
    <property type="match status" value="4"/>
</dbReference>
<reference evidence="10" key="1">
    <citation type="submission" date="2025-08" db="UniProtKB">
        <authorList>
            <consortium name="Ensembl"/>
        </authorList>
    </citation>
    <scope>IDENTIFICATION</scope>
</reference>
<evidence type="ECO:0000256" key="8">
    <source>
        <dbReference type="SAM" id="MobiDB-lite"/>
    </source>
</evidence>
<organism evidence="10 11">
    <name type="scientific">Cyprinus carpio</name>
    <name type="common">Common carp</name>
    <dbReference type="NCBI Taxonomy" id="7962"/>
    <lineage>
        <taxon>Eukaryota</taxon>
        <taxon>Metazoa</taxon>
        <taxon>Chordata</taxon>
        <taxon>Craniata</taxon>
        <taxon>Vertebrata</taxon>
        <taxon>Euteleostomi</taxon>
        <taxon>Actinopterygii</taxon>
        <taxon>Neopterygii</taxon>
        <taxon>Teleostei</taxon>
        <taxon>Ostariophysi</taxon>
        <taxon>Cypriniformes</taxon>
        <taxon>Cyprinidae</taxon>
        <taxon>Cyprininae</taxon>
        <taxon>Cyprinus</taxon>
    </lineage>
</organism>
<evidence type="ECO:0000313" key="10">
    <source>
        <dbReference type="Ensembl" id="ENSCCRP00020072629.1"/>
    </source>
</evidence>
<evidence type="ECO:0000256" key="4">
    <source>
        <dbReference type="ARBA" id="ARBA00022723"/>
    </source>
</evidence>
<dbReference type="GO" id="GO:0016460">
    <property type="term" value="C:myosin II complex"/>
    <property type="evidence" value="ECO:0007669"/>
    <property type="project" value="TreeGrafter"/>
</dbReference>
<dbReference type="InterPro" id="IPR002048">
    <property type="entry name" value="EF_hand_dom"/>
</dbReference>
<dbReference type="Proteomes" id="UP000694701">
    <property type="component" value="Unplaced"/>
</dbReference>
<evidence type="ECO:0000256" key="3">
    <source>
        <dbReference type="ARBA" id="ARBA00022481"/>
    </source>
</evidence>
<dbReference type="Pfam" id="PF13499">
    <property type="entry name" value="EF-hand_7"/>
    <property type="match status" value="2"/>
</dbReference>
<keyword evidence="6" id="KW-0106">Calcium</keyword>
<dbReference type="InterPro" id="IPR018247">
    <property type="entry name" value="EF_Hand_1_Ca_BS"/>
</dbReference>
<feature type="compositionally biased region" description="Basic and acidic residues" evidence="8">
    <location>
        <begin position="126"/>
        <end position="139"/>
    </location>
</feature>
<proteinExistence type="inferred from homology"/>
<dbReference type="SUPFAM" id="SSF47473">
    <property type="entry name" value="EF-hand"/>
    <property type="match status" value="1"/>
</dbReference>
<dbReference type="InterPro" id="IPR011992">
    <property type="entry name" value="EF-hand-dom_pair"/>
</dbReference>
<keyword evidence="4" id="KW-0479">Metal-binding</keyword>
<dbReference type="PROSITE" id="PS50222">
    <property type="entry name" value="EF_HAND_2"/>
    <property type="match status" value="4"/>
</dbReference>
<evidence type="ECO:0000256" key="7">
    <source>
        <dbReference type="ARBA" id="ARBA00037485"/>
    </source>
</evidence>
<name>A0A8C2PNJ4_CYPCA</name>
<evidence type="ECO:0000313" key="11">
    <source>
        <dbReference type="Proteomes" id="UP000694701"/>
    </source>
</evidence>
<dbReference type="Ensembl" id="ENSCCRT00020079754.1">
    <property type="protein sequence ID" value="ENSCCRP00020072629.1"/>
    <property type="gene ID" value="ENSCCRG00020033824.1"/>
</dbReference>
<feature type="domain" description="EF-hand" evidence="9">
    <location>
        <begin position="277"/>
        <end position="309"/>
    </location>
</feature>